<dbReference type="SUPFAM" id="SSF57196">
    <property type="entry name" value="EGF/Laminin"/>
    <property type="match status" value="1"/>
</dbReference>
<dbReference type="CDD" id="cd00190">
    <property type="entry name" value="Tryp_SPc"/>
    <property type="match status" value="1"/>
</dbReference>
<dbReference type="GO" id="GO:0004252">
    <property type="term" value="F:serine-type endopeptidase activity"/>
    <property type="evidence" value="ECO:0007669"/>
    <property type="project" value="InterPro"/>
</dbReference>
<evidence type="ECO:0000256" key="1">
    <source>
        <dbReference type="ARBA" id="ARBA00004613"/>
    </source>
</evidence>
<organism evidence="14 15">
    <name type="scientific">Caerostris darwini</name>
    <dbReference type="NCBI Taxonomy" id="1538125"/>
    <lineage>
        <taxon>Eukaryota</taxon>
        <taxon>Metazoa</taxon>
        <taxon>Ecdysozoa</taxon>
        <taxon>Arthropoda</taxon>
        <taxon>Chelicerata</taxon>
        <taxon>Arachnida</taxon>
        <taxon>Araneae</taxon>
        <taxon>Araneomorphae</taxon>
        <taxon>Entelegynae</taxon>
        <taxon>Araneoidea</taxon>
        <taxon>Araneidae</taxon>
        <taxon>Caerostris</taxon>
    </lineage>
</organism>
<dbReference type="PROSITE" id="PS00134">
    <property type="entry name" value="TRYPSIN_HIS"/>
    <property type="match status" value="1"/>
</dbReference>
<dbReference type="SMART" id="SM00032">
    <property type="entry name" value="CCP"/>
    <property type="match status" value="4"/>
</dbReference>
<feature type="disulfide bond" evidence="8">
    <location>
        <begin position="291"/>
        <end position="318"/>
    </location>
</feature>
<evidence type="ECO:0000256" key="10">
    <source>
        <dbReference type="SAM" id="Phobius"/>
    </source>
</evidence>
<dbReference type="Proteomes" id="UP001054837">
    <property type="component" value="Unassembled WGS sequence"/>
</dbReference>
<dbReference type="SUPFAM" id="SSF57535">
    <property type="entry name" value="Complement control module/SCR domain"/>
    <property type="match status" value="2"/>
</dbReference>
<keyword evidence="3 9" id="KW-0645">Protease</keyword>
<dbReference type="InterPro" id="IPR001314">
    <property type="entry name" value="Peptidase_S1A"/>
</dbReference>
<comment type="subcellular location">
    <subcellularLocation>
        <location evidence="1">Secreted</location>
    </subcellularLocation>
</comment>
<keyword evidence="10" id="KW-0472">Membrane</keyword>
<keyword evidence="4 9" id="KW-0378">Hydrolase</keyword>
<evidence type="ECO:0000259" key="12">
    <source>
        <dbReference type="PROSITE" id="PS50240"/>
    </source>
</evidence>
<keyword evidence="7" id="KW-0245">EGF-like domain</keyword>
<keyword evidence="5 9" id="KW-0720">Serine protease</keyword>
<comment type="caution">
    <text evidence="7">Lacks conserved residue(s) required for the propagation of feature annotation.</text>
</comment>
<dbReference type="InterPro" id="IPR009003">
    <property type="entry name" value="Peptidase_S1_PA"/>
</dbReference>
<dbReference type="PROSITE" id="PS00022">
    <property type="entry name" value="EGF_1"/>
    <property type="match status" value="1"/>
</dbReference>
<dbReference type="AlphaFoldDB" id="A0AAV4P9U6"/>
<keyword evidence="10" id="KW-0812">Transmembrane</keyword>
<protein>
    <submittedName>
        <fullName evidence="14">Clotting factor C</fullName>
    </submittedName>
</protein>
<dbReference type="Gene3D" id="2.10.25.10">
    <property type="entry name" value="Laminin"/>
    <property type="match status" value="1"/>
</dbReference>
<dbReference type="SUPFAM" id="SSF50494">
    <property type="entry name" value="Trypsin-like serine proteases"/>
    <property type="match status" value="1"/>
</dbReference>
<dbReference type="PROSITE" id="PS50240">
    <property type="entry name" value="TRYPSIN_DOM"/>
    <property type="match status" value="1"/>
</dbReference>
<gene>
    <name evidence="14" type="ORF">CDAR_475572</name>
</gene>
<reference evidence="14 15" key="1">
    <citation type="submission" date="2021-06" db="EMBL/GenBank/DDBJ databases">
        <title>Caerostris darwini draft genome.</title>
        <authorList>
            <person name="Kono N."/>
            <person name="Arakawa K."/>
        </authorList>
    </citation>
    <scope>NUCLEOTIDE SEQUENCE [LARGE SCALE GENOMIC DNA]</scope>
</reference>
<evidence type="ECO:0000259" key="11">
    <source>
        <dbReference type="PROSITE" id="PS50026"/>
    </source>
</evidence>
<dbReference type="InterPro" id="IPR043504">
    <property type="entry name" value="Peptidase_S1_PA_chymotrypsin"/>
</dbReference>
<dbReference type="InterPro" id="IPR000436">
    <property type="entry name" value="Sushi_SCR_CCP_dom"/>
</dbReference>
<proteinExistence type="predicted"/>
<dbReference type="InterPro" id="IPR018114">
    <property type="entry name" value="TRYPSIN_HIS"/>
</dbReference>
<feature type="domain" description="Peptidase S1" evidence="12">
    <location>
        <begin position="431"/>
        <end position="682"/>
    </location>
</feature>
<evidence type="ECO:0000313" key="14">
    <source>
        <dbReference type="EMBL" id="GIX93360.1"/>
    </source>
</evidence>
<evidence type="ECO:0000256" key="7">
    <source>
        <dbReference type="PROSITE-ProRule" id="PRU00076"/>
    </source>
</evidence>
<dbReference type="Gene3D" id="2.10.70.10">
    <property type="entry name" value="Complement Module, domain 1"/>
    <property type="match status" value="2"/>
</dbReference>
<evidence type="ECO:0000313" key="15">
    <source>
        <dbReference type="Proteomes" id="UP001054837"/>
    </source>
</evidence>
<name>A0AAV4P9U6_9ARAC</name>
<keyword evidence="15" id="KW-1185">Reference proteome</keyword>
<dbReference type="InterPro" id="IPR033116">
    <property type="entry name" value="TRYPSIN_SER"/>
</dbReference>
<dbReference type="PROSITE" id="PS50026">
    <property type="entry name" value="EGF_3"/>
    <property type="match status" value="1"/>
</dbReference>
<feature type="domain" description="Sushi" evidence="13">
    <location>
        <begin position="261"/>
        <end position="320"/>
    </location>
</feature>
<dbReference type="Gene3D" id="2.40.10.10">
    <property type="entry name" value="Trypsin-like serine proteases"/>
    <property type="match status" value="2"/>
</dbReference>
<evidence type="ECO:0000256" key="4">
    <source>
        <dbReference type="ARBA" id="ARBA00022801"/>
    </source>
</evidence>
<dbReference type="FunFam" id="2.40.10.10:FF:000015">
    <property type="entry name" value="Atrial natriuretic peptide-converting enzyme"/>
    <property type="match status" value="1"/>
</dbReference>
<accession>A0AAV4P9U6</accession>
<comment type="caution">
    <text evidence="14">The sequence shown here is derived from an EMBL/GenBank/DDBJ whole genome shotgun (WGS) entry which is preliminary data.</text>
</comment>
<feature type="transmembrane region" description="Helical" evidence="10">
    <location>
        <begin position="5"/>
        <end position="23"/>
    </location>
</feature>
<keyword evidence="10" id="KW-1133">Transmembrane helix</keyword>
<dbReference type="PROSITE" id="PS51257">
    <property type="entry name" value="PROKAR_LIPOPROTEIN"/>
    <property type="match status" value="1"/>
</dbReference>
<dbReference type="InterPro" id="IPR001254">
    <property type="entry name" value="Trypsin_dom"/>
</dbReference>
<keyword evidence="2" id="KW-0964">Secreted</keyword>
<evidence type="ECO:0000256" key="2">
    <source>
        <dbReference type="ARBA" id="ARBA00022525"/>
    </source>
</evidence>
<evidence type="ECO:0000256" key="5">
    <source>
        <dbReference type="ARBA" id="ARBA00022825"/>
    </source>
</evidence>
<evidence type="ECO:0000259" key="13">
    <source>
        <dbReference type="PROSITE" id="PS50923"/>
    </source>
</evidence>
<dbReference type="GO" id="GO:0006508">
    <property type="term" value="P:proteolysis"/>
    <property type="evidence" value="ECO:0007669"/>
    <property type="project" value="UniProtKB-KW"/>
</dbReference>
<dbReference type="EMBL" id="BPLQ01002493">
    <property type="protein sequence ID" value="GIX93360.1"/>
    <property type="molecule type" value="Genomic_DNA"/>
</dbReference>
<dbReference type="PROSITE" id="PS50923">
    <property type="entry name" value="SUSHI"/>
    <property type="match status" value="2"/>
</dbReference>
<dbReference type="InterPro" id="IPR000742">
    <property type="entry name" value="EGF"/>
</dbReference>
<evidence type="ECO:0000256" key="6">
    <source>
        <dbReference type="ARBA" id="ARBA00023157"/>
    </source>
</evidence>
<sequence length="682" mass="75887">MEHKTLLIVSVKFSGYIWIFLFVPCVVQSCTVRVDSINCTLKEITNVHFTCHSNEEQEDCSCVFENPIKNDLGWNKMCVMKNAVKLGKKKGRLKRQVGVPDNCGSIQPPRPGKASCVMSSEEIVCIGSCDSGYRFIDRRKEQQYSCHYSEAVWRPQESFSSCEPECEPPCLNGGNCTSPNFCTCPNQYRGDNCQYALELCGFSKNSLPSTWHCNHTSAETVCDISCHPPGTPEADTDVQRYTCSIDGLWTPQLPSCVEVLNWCADPGNIEFGHRFASGSEFPLGSSISYECNDGYTMTGDPFSICQSNGQWSSQKPSCIPFDKITNRCPKPNAPKNSLIHVTFPDPSPLLTFISSKTLRLTLNADSSQDVSNLSEAVFPVGSRVQYKCKSHFYKLYGSEYQTCLSSLTWSGYQPACVPDCGKSDSPKTPFVVNGNATQVGQWPWMVGLAIKGSQLLCGGVLISETWVLTAAHCVTKRLSNAPIDSRNLLIFCGKHFRKLMQDDEYVQVKQIKQIIIHDEYDFVNFDSDIALIQLESAVELTTRVQPICLPTDITTRENVRDNKKGIVLGWGLTENATFSEMLRETVLPVINHEKCEEAYREDLRTVTITGNMFCAGHDSGSTDTCIGDSGGPFMFSVGPPNDKRWYVEGLVSWGSESGCAKAKRYSGFTKVGRFVPWINMFI</sequence>
<dbReference type="SMART" id="SM00020">
    <property type="entry name" value="Tryp_SPc"/>
    <property type="match status" value="1"/>
</dbReference>
<feature type="disulfide bond" evidence="7">
    <location>
        <begin position="166"/>
        <end position="176"/>
    </location>
</feature>
<dbReference type="GO" id="GO:0005576">
    <property type="term" value="C:extracellular region"/>
    <property type="evidence" value="ECO:0007669"/>
    <property type="project" value="UniProtKB-SubCell"/>
</dbReference>
<dbReference type="PRINTS" id="PR00722">
    <property type="entry name" value="CHYMOTRYPSIN"/>
</dbReference>
<feature type="domain" description="Sushi" evidence="13">
    <location>
        <begin position="326"/>
        <end position="418"/>
    </location>
</feature>
<dbReference type="InterPro" id="IPR035976">
    <property type="entry name" value="Sushi/SCR/CCP_sf"/>
</dbReference>
<dbReference type="PANTHER" id="PTHR24252">
    <property type="entry name" value="ACROSIN-RELATED"/>
    <property type="match status" value="1"/>
</dbReference>
<dbReference type="Pfam" id="PF00084">
    <property type="entry name" value="Sushi"/>
    <property type="match status" value="2"/>
</dbReference>
<keyword evidence="8" id="KW-0768">Sushi</keyword>
<evidence type="ECO:0000256" key="9">
    <source>
        <dbReference type="RuleBase" id="RU363034"/>
    </source>
</evidence>
<feature type="domain" description="EGF-like" evidence="11">
    <location>
        <begin position="163"/>
        <end position="194"/>
    </location>
</feature>
<keyword evidence="6 7" id="KW-1015">Disulfide bond</keyword>
<evidence type="ECO:0000256" key="8">
    <source>
        <dbReference type="PROSITE-ProRule" id="PRU00302"/>
    </source>
</evidence>
<evidence type="ECO:0000256" key="3">
    <source>
        <dbReference type="ARBA" id="ARBA00022670"/>
    </source>
</evidence>
<dbReference type="CDD" id="cd00033">
    <property type="entry name" value="CCP"/>
    <property type="match status" value="2"/>
</dbReference>
<feature type="disulfide bond" evidence="7">
    <location>
        <begin position="184"/>
        <end position="193"/>
    </location>
</feature>
<dbReference type="PANTHER" id="PTHR24252:SF7">
    <property type="entry name" value="HYALIN"/>
    <property type="match status" value="1"/>
</dbReference>
<dbReference type="PROSITE" id="PS00135">
    <property type="entry name" value="TRYPSIN_SER"/>
    <property type="match status" value="1"/>
</dbReference>
<dbReference type="Pfam" id="PF00089">
    <property type="entry name" value="Trypsin"/>
    <property type="match status" value="1"/>
</dbReference>